<dbReference type="InterPro" id="IPR002559">
    <property type="entry name" value="Transposase_11"/>
</dbReference>
<sequence>MLGHWLLDTDTFAAPESLSTFHKHLPLDWIHTALEQTDKASVRRRKLPAELVVWLVIAMGLFRDRSISDVVDKLDLILTDKLGASVAPSAIPQARQRLTSEPLAALFDLTAARWIEEEDGKDTWHGLRLFSVDGTQFRTADTPELAKHFGYVKHSKTSHTEYPVVRLCAFSSLRSRMVHHVAFGPSHQGEVTYTKQLLAHVSDHSLTIFDRCYLSAELLINWQRQHPHAHWMVPIKSNTKYTVLHSFSECDHLVEMKVSPQARKLDPSLPEYWQARLILYPEPVSSNHIKGVLCSLVDERQCSGQALLDVYFERWEIENSYGEIKHRMLEDTILLRSQSVEGVTQELWGILLAYNLVRVEISRIAHEAEVSPLRISFMMALRDIQDEVMWCAIAAPGTIPKKLRAMRERVKRYILPEKKKTAQE</sequence>
<dbReference type="EMBL" id="BMKE01000020">
    <property type="protein sequence ID" value="GGB49651.1"/>
    <property type="molecule type" value="Genomic_DNA"/>
</dbReference>
<dbReference type="Pfam" id="PF01609">
    <property type="entry name" value="DDE_Tnp_1"/>
    <property type="match status" value="1"/>
</dbReference>
<accession>A0ABQ1IR19</accession>
<protein>
    <submittedName>
        <fullName evidence="3">IS4 family transposase</fullName>
    </submittedName>
</protein>
<reference evidence="4" key="1">
    <citation type="journal article" date="2019" name="Int. J. Syst. Evol. Microbiol.">
        <title>The Global Catalogue of Microorganisms (GCM) 10K type strain sequencing project: providing services to taxonomists for standard genome sequencing and annotation.</title>
        <authorList>
            <consortium name="The Broad Institute Genomics Platform"/>
            <consortium name="The Broad Institute Genome Sequencing Center for Infectious Disease"/>
            <person name="Wu L."/>
            <person name="Ma J."/>
        </authorList>
    </citation>
    <scope>NUCLEOTIDE SEQUENCE [LARGE SCALE GENOMIC DNA]</scope>
    <source>
        <strain evidence="4">CGMCC 1.15923</strain>
    </source>
</reference>
<evidence type="ECO:0000259" key="2">
    <source>
        <dbReference type="Pfam" id="PF13006"/>
    </source>
</evidence>
<name>A0ABQ1IR19_9GAMM</name>
<feature type="domain" description="Transposase IS4-like" evidence="1">
    <location>
        <begin position="125"/>
        <end position="356"/>
    </location>
</feature>
<keyword evidence="4" id="KW-1185">Reference proteome</keyword>
<dbReference type="SUPFAM" id="SSF53098">
    <property type="entry name" value="Ribonuclease H-like"/>
    <property type="match status" value="1"/>
</dbReference>
<dbReference type="NCBIfam" id="NF033592">
    <property type="entry name" value="transpos_IS4_1"/>
    <property type="match status" value="1"/>
</dbReference>
<evidence type="ECO:0000313" key="4">
    <source>
        <dbReference type="Proteomes" id="UP000646152"/>
    </source>
</evidence>
<comment type="caution">
    <text evidence="3">The sequence shown here is derived from an EMBL/GenBank/DDBJ whole genome shotgun (WGS) entry which is preliminary data.</text>
</comment>
<feature type="domain" description="Transposase IS4 N-terminal" evidence="2">
    <location>
        <begin position="15"/>
        <end position="108"/>
    </location>
</feature>
<dbReference type="InterPro" id="IPR024473">
    <property type="entry name" value="Transposases_IS4_N"/>
</dbReference>
<evidence type="ECO:0000259" key="1">
    <source>
        <dbReference type="Pfam" id="PF01609"/>
    </source>
</evidence>
<dbReference type="InterPro" id="IPR047952">
    <property type="entry name" value="Transpos_IS4"/>
</dbReference>
<proteinExistence type="predicted"/>
<gene>
    <name evidence="3" type="primary">tnpA</name>
    <name evidence="3" type="ORF">GCM10011502_23670</name>
</gene>
<organism evidence="3 4">
    <name type="scientific">Oceanisphaera marina</name>
    <dbReference type="NCBI Taxonomy" id="2017550"/>
    <lineage>
        <taxon>Bacteria</taxon>
        <taxon>Pseudomonadati</taxon>
        <taxon>Pseudomonadota</taxon>
        <taxon>Gammaproteobacteria</taxon>
        <taxon>Aeromonadales</taxon>
        <taxon>Aeromonadaceae</taxon>
        <taxon>Oceanisphaera</taxon>
    </lineage>
</organism>
<dbReference type="PANTHER" id="PTHR37529">
    <property type="entry name" value="TRANSPOSASE INSG FOR INSERTION SEQUENCE ELEMENT IS4-RELATED"/>
    <property type="match status" value="1"/>
</dbReference>
<dbReference type="PANTHER" id="PTHR37529:SF1">
    <property type="entry name" value="TRANSPOSASE INSG FOR INSERTION SEQUENCE ELEMENT IS4-RELATED"/>
    <property type="match status" value="1"/>
</dbReference>
<dbReference type="Proteomes" id="UP000646152">
    <property type="component" value="Unassembled WGS sequence"/>
</dbReference>
<dbReference type="InterPro" id="IPR012337">
    <property type="entry name" value="RNaseH-like_sf"/>
</dbReference>
<evidence type="ECO:0000313" key="3">
    <source>
        <dbReference type="EMBL" id="GGB49651.1"/>
    </source>
</evidence>
<dbReference type="Pfam" id="PF13006">
    <property type="entry name" value="Nterm_IS4"/>
    <property type="match status" value="1"/>
</dbReference>